<proteinExistence type="predicted"/>
<reference evidence="1 2" key="1">
    <citation type="submission" date="2020-04" db="EMBL/GenBank/DDBJ databases">
        <title>Perkinsus olseni comparative genomics.</title>
        <authorList>
            <person name="Bogema D.R."/>
        </authorList>
    </citation>
    <scope>NUCLEOTIDE SEQUENCE [LARGE SCALE GENOMIC DNA]</scope>
    <source>
        <strain evidence="1">ATCC PRA-205</strain>
    </source>
</reference>
<feature type="non-terminal residue" evidence="1">
    <location>
        <position position="288"/>
    </location>
</feature>
<protein>
    <submittedName>
        <fullName evidence="1">Uncharacterized protein</fullName>
    </submittedName>
</protein>
<evidence type="ECO:0000313" key="1">
    <source>
        <dbReference type="EMBL" id="KAF4747852.1"/>
    </source>
</evidence>
<dbReference type="AlphaFoldDB" id="A0A7J6TT92"/>
<organism evidence="1 2">
    <name type="scientific">Perkinsus olseni</name>
    <name type="common">Perkinsus atlanticus</name>
    <dbReference type="NCBI Taxonomy" id="32597"/>
    <lineage>
        <taxon>Eukaryota</taxon>
        <taxon>Sar</taxon>
        <taxon>Alveolata</taxon>
        <taxon>Perkinsozoa</taxon>
        <taxon>Perkinsea</taxon>
        <taxon>Perkinsida</taxon>
        <taxon>Perkinsidae</taxon>
        <taxon>Perkinsus</taxon>
    </lineage>
</organism>
<dbReference type="Proteomes" id="UP000574390">
    <property type="component" value="Unassembled WGS sequence"/>
</dbReference>
<sequence>MPRQLPSICYGLIPMGCYGLGLTTIHGTGIESIYPVLFCRPIYPENAVIDVCLLAFEYHPLYYMFTLNWAVFDRDGDEVLSNYTVIEKKSNITRHPRVAPDDPFTMERDIIIPETCPITVLEPGDTANYILVDDTRRLIGSRSGLKDMMYRKENLNRSRMSVISKDRTLHYYQPGREDTGFIVKDGIVTELERYGRSIKEGPQFTWHDKLPQASLPRLDGGTSMVFFIPYYMIHIIGTAEGHVGYMEAYKWGGPRQTTASKEPFFLAPMPRYVYRQLKGFLFRTCFWQ</sequence>
<gene>
    <name evidence="1" type="ORF">FOZ62_027258</name>
</gene>
<comment type="caution">
    <text evidence="1">The sequence shown here is derived from an EMBL/GenBank/DDBJ whole genome shotgun (WGS) entry which is preliminary data.</text>
</comment>
<name>A0A7J6TT92_PEROL</name>
<dbReference type="EMBL" id="JABANM010005294">
    <property type="protein sequence ID" value="KAF4747852.1"/>
    <property type="molecule type" value="Genomic_DNA"/>
</dbReference>
<evidence type="ECO:0000313" key="2">
    <source>
        <dbReference type="Proteomes" id="UP000574390"/>
    </source>
</evidence>
<accession>A0A7J6TT92</accession>